<feature type="domain" description="HAMP" evidence="13">
    <location>
        <begin position="194"/>
        <end position="247"/>
    </location>
</feature>
<protein>
    <recommendedName>
        <fullName evidence="4">histidine kinase</fullName>
        <ecNumber evidence="4">2.7.13.3</ecNumber>
    </recommendedName>
</protein>
<sequence>MRDRFSLRARLLTIALLLVGVGLAGAGTATYHYLHRFLLERVDEQLQAAERPALVTLAEQLEQRGPRRRGLRLAGSLLPPDALVELRSASGEVLASFVIGEAGSVAPTPAFAAPPPAGFSTQALAEASSPYRVLAVSADALRRPGAPLVPGGSLVMAVPLADVEATLDRLVVIELAVGAAALAAVAALAWWLVRLGLRPLARIEETAAAIAAGDLSRRVDEAGTRTEIGRLGRALNAMLTQIEQAFAERRAAETRLRRFVADASHELRTPLTSVRGYAELFRRGAASRPADLEHAMARIESEADRMGVLVDDLLLLARLDQGRPVDREPVDLAALAADLTADVRAADPERPITLRGNGSVVVTGDEPRLRQVVLNLLTNARVHTPSRTPITVEVGTADGMGVLRVADEGPGIDPEHRDRIFERFFRADPSRARASGGTGLGLSIVAALVQAHGGRVGVTSEPGRGATFTVALPLHASDPSGDRPAATGAARV</sequence>
<evidence type="ECO:0000256" key="8">
    <source>
        <dbReference type="ARBA" id="ARBA00022777"/>
    </source>
</evidence>
<dbReference type="SUPFAM" id="SSF55874">
    <property type="entry name" value="ATPase domain of HSP90 chaperone/DNA topoisomerase II/histidine kinase"/>
    <property type="match status" value="1"/>
</dbReference>
<dbReference type="PROSITE" id="PS50109">
    <property type="entry name" value="HIS_KIN"/>
    <property type="match status" value="1"/>
</dbReference>
<evidence type="ECO:0000256" key="6">
    <source>
        <dbReference type="ARBA" id="ARBA00022679"/>
    </source>
</evidence>
<dbReference type="InterPro" id="IPR003661">
    <property type="entry name" value="HisK_dim/P_dom"/>
</dbReference>
<comment type="catalytic activity">
    <reaction evidence="1">
        <text>ATP + protein L-histidine = ADP + protein N-phospho-L-histidine.</text>
        <dbReference type="EC" id="2.7.13.3"/>
    </reaction>
</comment>
<comment type="cofactor">
    <cofactor evidence="2">
        <name>a divalent metal cation</name>
        <dbReference type="ChEBI" id="CHEBI:60240"/>
    </cofactor>
</comment>
<dbReference type="Gene3D" id="6.10.340.10">
    <property type="match status" value="1"/>
</dbReference>
<dbReference type="InterPro" id="IPR003594">
    <property type="entry name" value="HATPase_dom"/>
</dbReference>
<evidence type="ECO:0000256" key="11">
    <source>
        <dbReference type="ARBA" id="ARBA00023136"/>
    </source>
</evidence>
<dbReference type="Pfam" id="PF02518">
    <property type="entry name" value="HATPase_c"/>
    <property type="match status" value="1"/>
</dbReference>
<keyword evidence="7" id="KW-0812">Transmembrane</keyword>
<evidence type="ECO:0000256" key="4">
    <source>
        <dbReference type="ARBA" id="ARBA00012438"/>
    </source>
</evidence>
<gene>
    <name evidence="14" type="ORF">AVDCRST_MAG79-844</name>
</gene>
<organism evidence="14">
    <name type="scientific">uncultured Thermoleophilia bacterium</name>
    <dbReference type="NCBI Taxonomy" id="1497501"/>
    <lineage>
        <taxon>Bacteria</taxon>
        <taxon>Bacillati</taxon>
        <taxon>Actinomycetota</taxon>
        <taxon>Thermoleophilia</taxon>
        <taxon>environmental samples</taxon>
    </lineage>
</organism>
<dbReference type="SMART" id="SM00304">
    <property type="entry name" value="HAMP"/>
    <property type="match status" value="1"/>
</dbReference>
<keyword evidence="6" id="KW-0808">Transferase</keyword>
<evidence type="ECO:0000259" key="12">
    <source>
        <dbReference type="PROSITE" id="PS50109"/>
    </source>
</evidence>
<dbReference type="InterPro" id="IPR036097">
    <property type="entry name" value="HisK_dim/P_sf"/>
</dbReference>
<keyword evidence="9" id="KW-1133">Transmembrane helix</keyword>
<keyword evidence="10" id="KW-0902">Two-component regulatory system</keyword>
<evidence type="ECO:0000256" key="3">
    <source>
        <dbReference type="ARBA" id="ARBA00004236"/>
    </source>
</evidence>
<dbReference type="CDD" id="cd00075">
    <property type="entry name" value="HATPase"/>
    <property type="match status" value="1"/>
</dbReference>
<dbReference type="Gene3D" id="3.30.565.10">
    <property type="entry name" value="Histidine kinase-like ATPase, C-terminal domain"/>
    <property type="match status" value="1"/>
</dbReference>
<dbReference type="PRINTS" id="PR00344">
    <property type="entry name" value="BCTRLSENSOR"/>
</dbReference>
<dbReference type="Pfam" id="PF00672">
    <property type="entry name" value="HAMP"/>
    <property type="match status" value="1"/>
</dbReference>
<dbReference type="PROSITE" id="PS50885">
    <property type="entry name" value="HAMP"/>
    <property type="match status" value="1"/>
</dbReference>
<dbReference type="CDD" id="cd00082">
    <property type="entry name" value="HisKA"/>
    <property type="match status" value="1"/>
</dbReference>
<dbReference type="SUPFAM" id="SSF47384">
    <property type="entry name" value="Homodimeric domain of signal transducing histidine kinase"/>
    <property type="match status" value="1"/>
</dbReference>
<evidence type="ECO:0000259" key="13">
    <source>
        <dbReference type="PROSITE" id="PS50885"/>
    </source>
</evidence>
<dbReference type="GO" id="GO:0005509">
    <property type="term" value="F:calcium ion binding"/>
    <property type="evidence" value="ECO:0007669"/>
    <property type="project" value="UniProtKB-ARBA"/>
</dbReference>
<dbReference type="EC" id="2.7.13.3" evidence="4"/>
<dbReference type="InterPro" id="IPR036890">
    <property type="entry name" value="HATPase_C_sf"/>
</dbReference>
<evidence type="ECO:0000256" key="10">
    <source>
        <dbReference type="ARBA" id="ARBA00023012"/>
    </source>
</evidence>
<dbReference type="SUPFAM" id="SSF158472">
    <property type="entry name" value="HAMP domain-like"/>
    <property type="match status" value="1"/>
</dbReference>
<reference evidence="14" key="1">
    <citation type="submission" date="2020-02" db="EMBL/GenBank/DDBJ databases">
        <authorList>
            <person name="Meier V. D."/>
        </authorList>
    </citation>
    <scope>NUCLEOTIDE SEQUENCE</scope>
    <source>
        <strain evidence="14">AVDCRST_MAG79</strain>
    </source>
</reference>
<evidence type="ECO:0000256" key="7">
    <source>
        <dbReference type="ARBA" id="ARBA00022692"/>
    </source>
</evidence>
<dbReference type="SMART" id="SM00388">
    <property type="entry name" value="HisKA"/>
    <property type="match status" value="1"/>
</dbReference>
<dbReference type="InterPro" id="IPR003660">
    <property type="entry name" value="HAMP_dom"/>
</dbReference>
<dbReference type="Gene3D" id="1.10.287.130">
    <property type="match status" value="1"/>
</dbReference>
<proteinExistence type="predicted"/>
<dbReference type="Pfam" id="PF00512">
    <property type="entry name" value="HisKA"/>
    <property type="match status" value="1"/>
</dbReference>
<comment type="subcellular location">
    <subcellularLocation>
        <location evidence="3">Cell membrane</location>
    </subcellularLocation>
</comment>
<dbReference type="SMART" id="SM00387">
    <property type="entry name" value="HATPase_c"/>
    <property type="match status" value="1"/>
</dbReference>
<keyword evidence="8 14" id="KW-0418">Kinase</keyword>
<dbReference type="AlphaFoldDB" id="A0A6J4TR90"/>
<dbReference type="GO" id="GO:0000155">
    <property type="term" value="F:phosphorelay sensor kinase activity"/>
    <property type="evidence" value="ECO:0007669"/>
    <property type="project" value="InterPro"/>
</dbReference>
<dbReference type="GO" id="GO:0005886">
    <property type="term" value="C:plasma membrane"/>
    <property type="evidence" value="ECO:0007669"/>
    <property type="project" value="UniProtKB-SubCell"/>
</dbReference>
<evidence type="ECO:0000256" key="1">
    <source>
        <dbReference type="ARBA" id="ARBA00000085"/>
    </source>
</evidence>
<evidence type="ECO:0000256" key="5">
    <source>
        <dbReference type="ARBA" id="ARBA00022553"/>
    </source>
</evidence>
<accession>A0A6J4TR90</accession>
<evidence type="ECO:0000256" key="9">
    <source>
        <dbReference type="ARBA" id="ARBA00022989"/>
    </source>
</evidence>
<name>A0A6J4TR90_9ACTN</name>
<dbReference type="EMBL" id="CADCWC010000157">
    <property type="protein sequence ID" value="CAA9530260.1"/>
    <property type="molecule type" value="Genomic_DNA"/>
</dbReference>
<evidence type="ECO:0000313" key="14">
    <source>
        <dbReference type="EMBL" id="CAA9530260.1"/>
    </source>
</evidence>
<dbReference type="FunFam" id="3.30.565.10:FF:000006">
    <property type="entry name" value="Sensor histidine kinase WalK"/>
    <property type="match status" value="1"/>
</dbReference>
<dbReference type="InterPro" id="IPR004358">
    <property type="entry name" value="Sig_transdc_His_kin-like_C"/>
</dbReference>
<dbReference type="CDD" id="cd06225">
    <property type="entry name" value="HAMP"/>
    <property type="match status" value="1"/>
</dbReference>
<evidence type="ECO:0000256" key="2">
    <source>
        <dbReference type="ARBA" id="ARBA00001968"/>
    </source>
</evidence>
<feature type="domain" description="Histidine kinase" evidence="12">
    <location>
        <begin position="262"/>
        <end position="476"/>
    </location>
</feature>
<dbReference type="InterPro" id="IPR005467">
    <property type="entry name" value="His_kinase_dom"/>
</dbReference>
<keyword evidence="5" id="KW-0597">Phosphoprotein</keyword>
<dbReference type="InterPro" id="IPR050428">
    <property type="entry name" value="TCS_sensor_his_kinase"/>
</dbReference>
<dbReference type="PANTHER" id="PTHR45436">
    <property type="entry name" value="SENSOR HISTIDINE KINASE YKOH"/>
    <property type="match status" value="1"/>
</dbReference>
<dbReference type="PANTHER" id="PTHR45436:SF5">
    <property type="entry name" value="SENSOR HISTIDINE KINASE TRCS"/>
    <property type="match status" value="1"/>
</dbReference>
<dbReference type="FunFam" id="1.10.287.130:FF:000001">
    <property type="entry name" value="Two-component sensor histidine kinase"/>
    <property type="match status" value="1"/>
</dbReference>
<keyword evidence="11" id="KW-0472">Membrane</keyword>